<comment type="caution">
    <text evidence="3">The sequence shown here is derived from an EMBL/GenBank/DDBJ whole genome shotgun (WGS) entry which is preliminary data.</text>
</comment>
<feature type="compositionally biased region" description="Pro residues" evidence="1">
    <location>
        <begin position="61"/>
        <end position="71"/>
    </location>
</feature>
<protein>
    <recommendedName>
        <fullName evidence="5">SEA domain-containing protein</fullName>
    </recommendedName>
</protein>
<keyword evidence="2" id="KW-1133">Transmembrane helix</keyword>
<evidence type="ECO:0000313" key="3">
    <source>
        <dbReference type="EMBL" id="ROT81877.1"/>
    </source>
</evidence>
<keyword evidence="2" id="KW-0812">Transmembrane</keyword>
<keyword evidence="4" id="KW-1185">Reference proteome</keyword>
<reference evidence="3 4" key="2">
    <citation type="submission" date="2019-01" db="EMBL/GenBank/DDBJ databases">
        <title>The decoding of complex shrimp genome reveals the adaptation for benthos swimmer, frequently molting mechanism and breeding impact on genome.</title>
        <authorList>
            <person name="Sun Y."/>
            <person name="Gao Y."/>
            <person name="Yu Y."/>
        </authorList>
    </citation>
    <scope>NUCLEOTIDE SEQUENCE [LARGE SCALE GENOMIC DNA]</scope>
    <source>
        <tissue evidence="3">Muscle</tissue>
    </source>
</reference>
<gene>
    <name evidence="3" type="ORF">C7M84_024974</name>
</gene>
<reference evidence="3 4" key="1">
    <citation type="submission" date="2018-04" db="EMBL/GenBank/DDBJ databases">
        <authorList>
            <person name="Zhang X."/>
            <person name="Yuan J."/>
            <person name="Li F."/>
            <person name="Xiang J."/>
        </authorList>
    </citation>
    <scope>NUCLEOTIDE SEQUENCE [LARGE SCALE GENOMIC DNA]</scope>
    <source>
        <tissue evidence="3">Muscle</tissue>
    </source>
</reference>
<sequence length="618" mass="68652">MLRFTQLEKNIGKSCVLFSSPSFSSQVCWWKVPPKVTPLPLSLVPQDIPNLVPSVNATTQPPVPDSQPPPAAAVLEQSTASPGQGALNESQPTDDEGFDDILSKLLFFGPQPVPTESQSHFRGDLPPSLDSEEDLGDTSDLQFTLPVEDQSQHNASEPAEGGPLEESAREESPGGTGPLTPVFLSLPVVEGEFEDSGSLNVTDDVDYSDERDTETVTEFTTRMETTPSLTNLVTVQTPVSETTHSWTWFYVILSGNCQRVNFNDDADLIADFIASFSSLLLYDREYIVVDSMSCSSDKMAVNMSVDSNIYPNCENDLGTLLSHRNIRIKLHNTSFYMESFETKRSLIFETKPEKKEDKPDILLFTLVAVGISLVCLLIAGLVYAVYQCTRSKTPLSDPVKYLPESPRSLRPKFEAEQGVKASEKRPHGVNMYRSYSDLSAPDLYSHLGSFDSTGSARSEIGLSDIAGYEEMWTESLTETSEEFMTIRNLNTKASTFKTEIKESEKDSLDPLLRNIHDNTSQEKDNKSVPPIDSTESSTNCPSSPSVAKKGVLKSLDDLISSNPTSILQRLLRHVLQHDHQHLQCLVGHFLHDEHLLLRTDRLLAHDLHLHQHLLLRHD</sequence>
<feature type="compositionally biased region" description="Polar residues" evidence="1">
    <location>
        <begin position="533"/>
        <end position="545"/>
    </location>
</feature>
<evidence type="ECO:0000313" key="4">
    <source>
        <dbReference type="Proteomes" id="UP000283509"/>
    </source>
</evidence>
<evidence type="ECO:0000256" key="2">
    <source>
        <dbReference type="SAM" id="Phobius"/>
    </source>
</evidence>
<feature type="transmembrane region" description="Helical" evidence="2">
    <location>
        <begin position="361"/>
        <end position="386"/>
    </location>
</feature>
<organism evidence="3 4">
    <name type="scientific">Penaeus vannamei</name>
    <name type="common">Whiteleg shrimp</name>
    <name type="synonym">Litopenaeus vannamei</name>
    <dbReference type="NCBI Taxonomy" id="6689"/>
    <lineage>
        <taxon>Eukaryota</taxon>
        <taxon>Metazoa</taxon>
        <taxon>Ecdysozoa</taxon>
        <taxon>Arthropoda</taxon>
        <taxon>Crustacea</taxon>
        <taxon>Multicrustacea</taxon>
        <taxon>Malacostraca</taxon>
        <taxon>Eumalacostraca</taxon>
        <taxon>Eucarida</taxon>
        <taxon>Decapoda</taxon>
        <taxon>Dendrobranchiata</taxon>
        <taxon>Penaeoidea</taxon>
        <taxon>Penaeidae</taxon>
        <taxon>Penaeus</taxon>
    </lineage>
</organism>
<proteinExistence type="predicted"/>
<accession>A0A423TZJ2</accession>
<feature type="region of interest" description="Disordered" evidence="1">
    <location>
        <begin position="515"/>
        <end position="546"/>
    </location>
</feature>
<feature type="compositionally biased region" description="Polar residues" evidence="1">
    <location>
        <begin position="76"/>
        <end position="91"/>
    </location>
</feature>
<name>A0A423TZJ2_PENVA</name>
<evidence type="ECO:0000256" key="1">
    <source>
        <dbReference type="SAM" id="MobiDB-lite"/>
    </source>
</evidence>
<feature type="region of interest" description="Disordered" evidence="1">
    <location>
        <begin position="113"/>
        <end position="181"/>
    </location>
</feature>
<dbReference type="OrthoDB" id="6369389at2759"/>
<dbReference type="AlphaFoldDB" id="A0A423TZJ2"/>
<feature type="region of interest" description="Disordered" evidence="1">
    <location>
        <begin position="53"/>
        <end position="96"/>
    </location>
</feature>
<evidence type="ECO:0008006" key="5">
    <source>
        <dbReference type="Google" id="ProtNLM"/>
    </source>
</evidence>
<dbReference type="EMBL" id="QCYY01000909">
    <property type="protein sequence ID" value="ROT81877.1"/>
    <property type="molecule type" value="Genomic_DNA"/>
</dbReference>
<keyword evidence="2" id="KW-0472">Membrane</keyword>
<dbReference type="Proteomes" id="UP000283509">
    <property type="component" value="Unassembled WGS sequence"/>
</dbReference>
<feature type="compositionally biased region" description="Basic and acidic residues" evidence="1">
    <location>
        <begin position="515"/>
        <end position="526"/>
    </location>
</feature>